<dbReference type="InterPro" id="IPR036518">
    <property type="entry name" value="CobE/GbiG_C_sf"/>
</dbReference>
<dbReference type="PANTHER" id="PTHR37477:SF1">
    <property type="entry name" value="COBALT-PRECORRIN-5A HYDROLASE"/>
    <property type="match status" value="1"/>
</dbReference>
<dbReference type="SUPFAM" id="SSF159672">
    <property type="entry name" value="CbiG N-terminal domain-like"/>
    <property type="match status" value="1"/>
</dbReference>
<dbReference type="Gene3D" id="3.30.420.180">
    <property type="entry name" value="CobE/GbiG C-terminal domain"/>
    <property type="match status" value="1"/>
</dbReference>
<dbReference type="SUPFAM" id="SSF159664">
    <property type="entry name" value="CobE/GbiG C-terminal domain-like"/>
    <property type="match status" value="1"/>
</dbReference>
<reference evidence="3 4" key="1">
    <citation type="submission" date="2017-05" db="EMBL/GenBank/DDBJ databases">
        <title>Vagococcus spp. assemblies.</title>
        <authorList>
            <person name="Gulvik C.A."/>
        </authorList>
    </citation>
    <scope>NUCLEOTIDE SEQUENCE [LARGE SCALE GENOMIC DNA]</scope>
    <source>
        <strain evidence="3 4">CCUG 41755</strain>
    </source>
</reference>
<sequence>MSITKKDYLNSIRGIDSQIGLKKVAIVALTEVGRKQAQVIRRQFTSADIYVPEKRIKQSSEKVLPAKKVKESLQLLFRDYDYLICIMATGIVVRSLDGVLEDKRYDPAILVLDEKAQFVISLLSGHIGGANDLTRELAHRLEAIPVITTATDTQNVTALDLIAKEVEGWYENFRENTLEFNSLLASHASVGFYQDKDYIQDTRGLTVLKNLELIPCDLDGLIVVSPQLKLPKLYDILIPKVQVIPKNYILGMGSRKGVSDSIVNQAFTIFCELHNIHYRSIKEIVSIDVKKNEIGLINLANKLNCPFNTYSKEELEEASYFYPSSEFVKKNVGIGNVASASAHVASNGKVLSERFSYQGVTIVLAQVTKI</sequence>
<organism evidence="3 4">
    <name type="scientific">Vagococcus fessus</name>
    <dbReference type="NCBI Taxonomy" id="120370"/>
    <lineage>
        <taxon>Bacteria</taxon>
        <taxon>Bacillati</taxon>
        <taxon>Bacillota</taxon>
        <taxon>Bacilli</taxon>
        <taxon>Lactobacillales</taxon>
        <taxon>Enterococcaceae</taxon>
        <taxon>Vagococcus</taxon>
    </lineage>
</organism>
<accession>A0A430AD10</accession>
<dbReference type="InterPro" id="IPR021744">
    <property type="entry name" value="CbiG_N"/>
</dbReference>
<dbReference type="Pfam" id="PF11760">
    <property type="entry name" value="CbiG_N"/>
    <property type="match status" value="1"/>
</dbReference>
<feature type="domain" description="Cobalamin synthesis G N-terminal" evidence="2">
    <location>
        <begin position="73"/>
        <end position="152"/>
    </location>
</feature>
<dbReference type="Pfam" id="PF01890">
    <property type="entry name" value="CbiG_C"/>
    <property type="match status" value="1"/>
</dbReference>
<dbReference type="GO" id="GO:0009236">
    <property type="term" value="P:cobalamin biosynthetic process"/>
    <property type="evidence" value="ECO:0007669"/>
    <property type="project" value="InterPro"/>
</dbReference>
<evidence type="ECO:0000313" key="4">
    <source>
        <dbReference type="Proteomes" id="UP000287101"/>
    </source>
</evidence>
<name>A0A430AD10_9ENTE</name>
<gene>
    <name evidence="3" type="ORF">CBF31_03530</name>
</gene>
<comment type="caution">
    <text evidence="3">The sequence shown here is derived from an EMBL/GenBank/DDBJ whole genome shotgun (WGS) entry which is preliminary data.</text>
</comment>
<dbReference type="PANTHER" id="PTHR37477">
    <property type="entry name" value="COBALT-PRECORRIN-5A HYDROLASE"/>
    <property type="match status" value="1"/>
</dbReference>
<evidence type="ECO:0008006" key="5">
    <source>
        <dbReference type="Google" id="ProtNLM"/>
    </source>
</evidence>
<evidence type="ECO:0000259" key="1">
    <source>
        <dbReference type="Pfam" id="PF01890"/>
    </source>
</evidence>
<dbReference type="InterPro" id="IPR052553">
    <property type="entry name" value="CbiG_hydrolase"/>
</dbReference>
<dbReference type="Proteomes" id="UP000287101">
    <property type="component" value="Unassembled WGS sequence"/>
</dbReference>
<dbReference type="RefSeq" id="WP_126830987.1">
    <property type="nucleotide sequence ID" value="NZ_CBCRYB010000003.1"/>
</dbReference>
<dbReference type="AlphaFoldDB" id="A0A430AD10"/>
<proteinExistence type="predicted"/>
<dbReference type="InterPro" id="IPR002750">
    <property type="entry name" value="CobE/GbiG_C"/>
</dbReference>
<dbReference type="InterPro" id="IPR038029">
    <property type="entry name" value="GbiG_N_sf"/>
</dbReference>
<protein>
    <recommendedName>
        <fullName evidence="5">Cobalamin biosynthesis protein CbiG</fullName>
    </recommendedName>
</protein>
<dbReference type="OrthoDB" id="9781023at2"/>
<feature type="domain" description="CobE/GbiG C-terminal" evidence="1">
    <location>
        <begin position="249"/>
        <end position="365"/>
    </location>
</feature>
<keyword evidence="4" id="KW-1185">Reference proteome</keyword>
<dbReference type="EMBL" id="NGJY01000001">
    <property type="protein sequence ID" value="RSU05100.1"/>
    <property type="molecule type" value="Genomic_DNA"/>
</dbReference>
<evidence type="ECO:0000313" key="3">
    <source>
        <dbReference type="EMBL" id="RSU05100.1"/>
    </source>
</evidence>
<dbReference type="Gene3D" id="3.40.50.11220">
    <property type="match status" value="1"/>
</dbReference>
<evidence type="ECO:0000259" key="2">
    <source>
        <dbReference type="Pfam" id="PF11760"/>
    </source>
</evidence>